<sequence>MPQQQPKNAEGYRLLLEFIEAGKQEAERLGGDWFEVEYVVDQMLKALSLNDVATEAQQHNFRIAQSLAGFLLEELVTAHASELAGWRKFDTPQNPVQTLARIFATAIAVFERELRKSDNPQVLGRMRRQVADSLTQNV</sequence>
<dbReference type="RefSeq" id="WP_263412804.1">
    <property type="nucleotide sequence ID" value="NZ_BAABBH010000001.1"/>
</dbReference>
<protein>
    <recommendedName>
        <fullName evidence="3">MazG nucleotide pyrophosphohydrolase domain-containing protein</fullName>
    </recommendedName>
</protein>
<reference evidence="1 2" key="1">
    <citation type="submission" date="2024-12" db="EMBL/GenBank/DDBJ databases">
        <authorList>
            <person name="Lee Y."/>
        </authorList>
    </citation>
    <scope>NUCLEOTIDE SEQUENCE [LARGE SCALE GENOMIC DNA]</scope>
    <source>
        <strain evidence="1 2">03SUJ4</strain>
    </source>
</reference>
<gene>
    <name evidence="1" type="ORF">ACK2TP_07870</name>
</gene>
<proteinExistence type="predicted"/>
<name>A0ABW9KJC3_9BACT</name>
<organism evidence="1 2">
    <name type="scientific">Terriglobus aquaticus</name>
    <dbReference type="NCBI Taxonomy" id="940139"/>
    <lineage>
        <taxon>Bacteria</taxon>
        <taxon>Pseudomonadati</taxon>
        <taxon>Acidobacteriota</taxon>
        <taxon>Terriglobia</taxon>
        <taxon>Terriglobales</taxon>
        <taxon>Acidobacteriaceae</taxon>
        <taxon>Terriglobus</taxon>
    </lineage>
</organism>
<keyword evidence="2" id="KW-1185">Reference proteome</keyword>
<evidence type="ECO:0000313" key="2">
    <source>
        <dbReference type="Proteomes" id="UP001634747"/>
    </source>
</evidence>
<evidence type="ECO:0000313" key="1">
    <source>
        <dbReference type="EMBL" id="MFN2975677.1"/>
    </source>
</evidence>
<evidence type="ECO:0008006" key="3">
    <source>
        <dbReference type="Google" id="ProtNLM"/>
    </source>
</evidence>
<dbReference type="Proteomes" id="UP001634747">
    <property type="component" value="Unassembled WGS sequence"/>
</dbReference>
<comment type="caution">
    <text evidence="1">The sequence shown here is derived from an EMBL/GenBank/DDBJ whole genome shotgun (WGS) entry which is preliminary data.</text>
</comment>
<dbReference type="EMBL" id="JBJYXY010000001">
    <property type="protein sequence ID" value="MFN2975677.1"/>
    <property type="molecule type" value="Genomic_DNA"/>
</dbReference>
<accession>A0ABW9KJC3</accession>